<dbReference type="AlphaFoldDB" id="A0A8H7S0Z6"/>
<comment type="caution">
    <text evidence="3">The sequence shown here is derived from an EMBL/GenBank/DDBJ whole genome shotgun (WGS) entry which is preliminary data.</text>
</comment>
<sequence length="232" mass="26055">MPNSNRKTTAFIIIATAAMATAAVDENNKNTTITTSITINDVMDIISSIMLFIFSSIRTLLSKSTYIAFSPARLTYNTIAWIMRRLILLITQLTSNPVVSFILVAIGCGLLIGGCAGFAVEAFSSMLLSATWGKQTKKLSTEVNDEQQEEHEDPLVLSTELNNSDPLSYKRQAKFDEFSNDEYYEEENDHNINEAVKDEKADLMHEILKRHLEQVSQEQQQSNLRRRTPVVA</sequence>
<dbReference type="OrthoDB" id="2270199at2759"/>
<evidence type="ECO:0000256" key="2">
    <source>
        <dbReference type="SAM" id="Phobius"/>
    </source>
</evidence>
<gene>
    <name evidence="3" type="ORF">INT45_002637</name>
</gene>
<keyword evidence="2" id="KW-1133">Transmembrane helix</keyword>
<evidence type="ECO:0000313" key="3">
    <source>
        <dbReference type="EMBL" id="KAG2220615.1"/>
    </source>
</evidence>
<dbReference type="EMBL" id="JAEPRB010000135">
    <property type="protein sequence ID" value="KAG2220615.1"/>
    <property type="molecule type" value="Genomic_DNA"/>
</dbReference>
<name>A0A8H7S0Z6_9FUNG</name>
<feature type="region of interest" description="Disordered" evidence="1">
    <location>
        <begin position="139"/>
        <end position="162"/>
    </location>
</feature>
<feature type="transmembrane region" description="Helical" evidence="2">
    <location>
        <begin position="99"/>
        <end position="128"/>
    </location>
</feature>
<evidence type="ECO:0000256" key="1">
    <source>
        <dbReference type="SAM" id="MobiDB-lite"/>
    </source>
</evidence>
<keyword evidence="2" id="KW-0812">Transmembrane</keyword>
<proteinExistence type="predicted"/>
<reference evidence="3 4" key="1">
    <citation type="submission" date="2020-12" db="EMBL/GenBank/DDBJ databases">
        <title>Metabolic potential, ecology and presence of endohyphal bacteria is reflected in genomic diversity of Mucoromycotina.</title>
        <authorList>
            <person name="Muszewska A."/>
            <person name="Okrasinska A."/>
            <person name="Steczkiewicz K."/>
            <person name="Drgas O."/>
            <person name="Orlowska M."/>
            <person name="Perlinska-Lenart U."/>
            <person name="Aleksandrzak-Piekarczyk T."/>
            <person name="Szatraj K."/>
            <person name="Zielenkiewicz U."/>
            <person name="Pilsyk S."/>
            <person name="Malc E."/>
            <person name="Mieczkowski P."/>
            <person name="Kruszewska J.S."/>
            <person name="Biernat P."/>
            <person name="Pawlowska J."/>
        </authorList>
    </citation>
    <scope>NUCLEOTIDE SEQUENCE [LARGE SCALE GENOMIC DNA]</scope>
    <source>
        <strain evidence="3 4">CBS 142.35</strain>
    </source>
</reference>
<keyword evidence="2" id="KW-0472">Membrane</keyword>
<feature type="compositionally biased region" description="Acidic residues" evidence="1">
    <location>
        <begin position="143"/>
        <end position="152"/>
    </location>
</feature>
<organism evidence="3 4">
    <name type="scientific">Circinella minor</name>
    <dbReference type="NCBI Taxonomy" id="1195481"/>
    <lineage>
        <taxon>Eukaryota</taxon>
        <taxon>Fungi</taxon>
        <taxon>Fungi incertae sedis</taxon>
        <taxon>Mucoromycota</taxon>
        <taxon>Mucoromycotina</taxon>
        <taxon>Mucoromycetes</taxon>
        <taxon>Mucorales</taxon>
        <taxon>Lichtheimiaceae</taxon>
        <taxon>Circinella</taxon>
    </lineage>
</organism>
<keyword evidence="4" id="KW-1185">Reference proteome</keyword>
<accession>A0A8H7S0Z6</accession>
<dbReference type="Proteomes" id="UP000646827">
    <property type="component" value="Unassembled WGS sequence"/>
</dbReference>
<protein>
    <submittedName>
        <fullName evidence="3">Uncharacterized protein</fullName>
    </submittedName>
</protein>
<evidence type="ECO:0000313" key="4">
    <source>
        <dbReference type="Proteomes" id="UP000646827"/>
    </source>
</evidence>